<feature type="domain" description="HIT" evidence="1">
    <location>
        <begin position="6"/>
        <end position="109"/>
    </location>
</feature>
<accession>A0A382C948</accession>
<dbReference type="SUPFAM" id="SSF54197">
    <property type="entry name" value="HIT-like"/>
    <property type="match status" value="1"/>
</dbReference>
<organism evidence="2">
    <name type="scientific">marine metagenome</name>
    <dbReference type="NCBI Taxonomy" id="408172"/>
    <lineage>
        <taxon>unclassified sequences</taxon>
        <taxon>metagenomes</taxon>
        <taxon>ecological metagenomes</taxon>
    </lineage>
</organism>
<dbReference type="InterPro" id="IPR019808">
    <property type="entry name" value="Histidine_triad_CS"/>
</dbReference>
<dbReference type="InterPro" id="IPR011146">
    <property type="entry name" value="HIT-like"/>
</dbReference>
<dbReference type="PROSITE" id="PS00892">
    <property type="entry name" value="HIT_1"/>
    <property type="match status" value="1"/>
</dbReference>
<sequence>MKKSDLFVEPCPFCADTLRLIQYDYCYSKKDSYAVSKGHTLVIPYRHFSDYFDCTKEEKKDIWNLVEQVKTELDQQFNPDGYNIGINCGAAAGQTISHLHIHIIPRYNG</sequence>
<dbReference type="EMBL" id="UINC01033401">
    <property type="protein sequence ID" value="SVB22635.1"/>
    <property type="molecule type" value="Genomic_DNA"/>
</dbReference>
<evidence type="ECO:0000313" key="2">
    <source>
        <dbReference type="EMBL" id="SVB22635.1"/>
    </source>
</evidence>
<reference evidence="2" key="1">
    <citation type="submission" date="2018-05" db="EMBL/GenBank/DDBJ databases">
        <authorList>
            <person name="Lanie J.A."/>
            <person name="Ng W.-L."/>
            <person name="Kazmierczak K.M."/>
            <person name="Andrzejewski T.M."/>
            <person name="Davidsen T.M."/>
            <person name="Wayne K.J."/>
            <person name="Tettelin H."/>
            <person name="Glass J.I."/>
            <person name="Rusch D."/>
            <person name="Podicherti R."/>
            <person name="Tsui H.-C.T."/>
            <person name="Winkler M.E."/>
        </authorList>
    </citation>
    <scope>NUCLEOTIDE SEQUENCE</scope>
</reference>
<dbReference type="GO" id="GO:0003824">
    <property type="term" value="F:catalytic activity"/>
    <property type="evidence" value="ECO:0007669"/>
    <property type="project" value="InterPro"/>
</dbReference>
<evidence type="ECO:0000259" key="1">
    <source>
        <dbReference type="PROSITE" id="PS51084"/>
    </source>
</evidence>
<gene>
    <name evidence="2" type="ORF">METZ01_LOCUS175489</name>
</gene>
<dbReference type="Pfam" id="PF01230">
    <property type="entry name" value="HIT"/>
    <property type="match status" value="1"/>
</dbReference>
<feature type="non-terminal residue" evidence="2">
    <location>
        <position position="109"/>
    </location>
</feature>
<protein>
    <recommendedName>
        <fullName evidence="1">HIT domain-containing protein</fullName>
    </recommendedName>
</protein>
<proteinExistence type="predicted"/>
<dbReference type="InterPro" id="IPR036265">
    <property type="entry name" value="HIT-like_sf"/>
</dbReference>
<dbReference type="PANTHER" id="PTHR42997:SF1">
    <property type="entry name" value="AP-4-A PHOSPHORYLASE"/>
    <property type="match status" value="1"/>
</dbReference>
<name>A0A382C948_9ZZZZ</name>
<dbReference type="InterPro" id="IPR052908">
    <property type="entry name" value="AP-4-A_phosphorylase"/>
</dbReference>
<dbReference type="AlphaFoldDB" id="A0A382C948"/>
<dbReference type="PANTHER" id="PTHR42997">
    <property type="entry name" value="HIT FAMILY HYDROLASE"/>
    <property type="match status" value="1"/>
</dbReference>
<dbReference type="Gene3D" id="3.30.428.10">
    <property type="entry name" value="HIT-like"/>
    <property type="match status" value="1"/>
</dbReference>
<dbReference type="PROSITE" id="PS51084">
    <property type="entry name" value="HIT_2"/>
    <property type="match status" value="1"/>
</dbReference>